<dbReference type="PANTHER" id="PTHR48051">
    <property type="match status" value="1"/>
</dbReference>
<accession>A0A1X6P670</accession>
<keyword evidence="5" id="KW-1185">Reference proteome</keyword>
<keyword evidence="1" id="KW-0433">Leucine-rich repeat</keyword>
<dbReference type="InterPro" id="IPR032675">
    <property type="entry name" value="LRR_dom_sf"/>
</dbReference>
<sequence length="343" mass="34521">MGNCFGRPPGSSTIHPTSPPATHPTFHSSSSRQQPSGPTRPQPSRTQPTRPHESRPHPSRAKRRPPSRPIPPAADAARLGRARQSAAATGVLSLNKLSLTAVPPSLASPPPLTVVRTVSVAHNALLRLDGLPAATPAAVRVDAPHNRLVDLGSVGGWSRLRRLDVSHNALGGRALVALLLSGGGWGLTALAEVDASFNPAGPALAAAPAAAAAAAGAPRPPPALRVLRLDGCGLTAIGGGVLGGLAGSLAELSLSANRLAALPADVTRCGRLTALAADGNRLGGLPPDFFGALGALTALTVRGNPGLRMAAVAAMDGYGAYEARRVGGSIRRLGGGLWGGGRV</sequence>
<evidence type="ECO:0000313" key="5">
    <source>
        <dbReference type="Proteomes" id="UP000218209"/>
    </source>
</evidence>
<proteinExistence type="predicted"/>
<protein>
    <submittedName>
        <fullName evidence="4">Uncharacterized protein</fullName>
    </submittedName>
</protein>
<dbReference type="OrthoDB" id="1904536at2759"/>
<feature type="compositionally biased region" description="Basic residues" evidence="3">
    <location>
        <begin position="57"/>
        <end position="66"/>
    </location>
</feature>
<feature type="compositionally biased region" description="Polar residues" evidence="3">
    <location>
        <begin position="25"/>
        <end position="37"/>
    </location>
</feature>
<evidence type="ECO:0000313" key="4">
    <source>
        <dbReference type="EMBL" id="OSX76409.1"/>
    </source>
</evidence>
<dbReference type="Proteomes" id="UP000218209">
    <property type="component" value="Unassembled WGS sequence"/>
</dbReference>
<dbReference type="GO" id="GO:0005737">
    <property type="term" value="C:cytoplasm"/>
    <property type="evidence" value="ECO:0007669"/>
    <property type="project" value="TreeGrafter"/>
</dbReference>
<dbReference type="EMBL" id="KV918868">
    <property type="protein sequence ID" value="OSX76409.1"/>
    <property type="molecule type" value="Genomic_DNA"/>
</dbReference>
<keyword evidence="2" id="KW-0677">Repeat</keyword>
<dbReference type="Gene3D" id="3.80.10.10">
    <property type="entry name" value="Ribonuclease Inhibitor"/>
    <property type="match status" value="2"/>
</dbReference>
<reference evidence="4 5" key="1">
    <citation type="submission" date="2017-03" db="EMBL/GenBank/DDBJ databases">
        <title>WGS assembly of Porphyra umbilicalis.</title>
        <authorList>
            <person name="Brawley S.H."/>
            <person name="Blouin N.A."/>
            <person name="Ficko-Blean E."/>
            <person name="Wheeler G.L."/>
            <person name="Lohr M."/>
            <person name="Goodson H.V."/>
            <person name="Jenkins J.W."/>
            <person name="Blaby-Haas C.E."/>
            <person name="Helliwell K.E."/>
            <person name="Chan C."/>
            <person name="Marriage T."/>
            <person name="Bhattacharya D."/>
            <person name="Klein A.S."/>
            <person name="Badis Y."/>
            <person name="Brodie J."/>
            <person name="Cao Y."/>
            <person name="Collen J."/>
            <person name="Dittami S.M."/>
            <person name="Gachon C.M."/>
            <person name="Green B.R."/>
            <person name="Karpowicz S."/>
            <person name="Kim J.W."/>
            <person name="Kudahl U."/>
            <person name="Lin S."/>
            <person name="Michel G."/>
            <person name="Mittag M."/>
            <person name="Olson B.J."/>
            <person name="Pangilinan J."/>
            <person name="Peng Y."/>
            <person name="Qiu H."/>
            <person name="Shu S."/>
            <person name="Singer J.T."/>
            <person name="Smith A.G."/>
            <person name="Sprecher B.N."/>
            <person name="Wagner V."/>
            <person name="Wang W."/>
            <person name="Wang Z.-Y."/>
            <person name="Yan J."/>
            <person name="Yarish C."/>
            <person name="Zoeuner-Riek S."/>
            <person name="Zhuang Y."/>
            <person name="Zou Y."/>
            <person name="Lindquist E.A."/>
            <person name="Grimwood J."/>
            <person name="Barry K."/>
            <person name="Rokhsar D.S."/>
            <person name="Schmutz J."/>
            <person name="Stiller J.W."/>
            <person name="Grossman A.R."/>
            <person name="Prochnik S.E."/>
        </authorList>
    </citation>
    <scope>NUCLEOTIDE SEQUENCE [LARGE SCALE GENOMIC DNA]</scope>
    <source>
        <strain evidence="4">4086291</strain>
    </source>
</reference>
<feature type="region of interest" description="Disordered" evidence="3">
    <location>
        <begin position="1"/>
        <end position="82"/>
    </location>
</feature>
<name>A0A1X6P670_PORUM</name>
<dbReference type="InterPro" id="IPR050216">
    <property type="entry name" value="LRR_domain-containing"/>
</dbReference>
<gene>
    <name evidence="4" type="ORF">BU14_0192s0026</name>
</gene>
<evidence type="ECO:0000256" key="3">
    <source>
        <dbReference type="SAM" id="MobiDB-lite"/>
    </source>
</evidence>
<dbReference type="AlphaFoldDB" id="A0A1X6P670"/>
<dbReference type="SUPFAM" id="SSF52058">
    <property type="entry name" value="L domain-like"/>
    <property type="match status" value="1"/>
</dbReference>
<dbReference type="PANTHER" id="PTHR48051:SF1">
    <property type="entry name" value="RAS SUPPRESSOR PROTEIN 1"/>
    <property type="match status" value="1"/>
</dbReference>
<organism evidence="4 5">
    <name type="scientific">Porphyra umbilicalis</name>
    <name type="common">Purple laver</name>
    <name type="synonym">Red alga</name>
    <dbReference type="NCBI Taxonomy" id="2786"/>
    <lineage>
        <taxon>Eukaryota</taxon>
        <taxon>Rhodophyta</taxon>
        <taxon>Bangiophyceae</taxon>
        <taxon>Bangiales</taxon>
        <taxon>Bangiaceae</taxon>
        <taxon>Porphyra</taxon>
    </lineage>
</organism>
<evidence type="ECO:0000256" key="1">
    <source>
        <dbReference type="ARBA" id="ARBA00022614"/>
    </source>
</evidence>
<evidence type="ECO:0000256" key="2">
    <source>
        <dbReference type="ARBA" id="ARBA00022737"/>
    </source>
</evidence>